<dbReference type="EMBL" id="GBXM01023671">
    <property type="protein sequence ID" value="JAH84906.1"/>
    <property type="molecule type" value="Transcribed_RNA"/>
</dbReference>
<accession>A0A0E9W3P0</accession>
<proteinExistence type="predicted"/>
<evidence type="ECO:0000313" key="3">
    <source>
        <dbReference type="EMBL" id="JAH84906.1"/>
    </source>
</evidence>
<protein>
    <submittedName>
        <fullName evidence="3">Uncharacterized protein</fullName>
    </submittedName>
</protein>
<reference evidence="3" key="1">
    <citation type="submission" date="2014-11" db="EMBL/GenBank/DDBJ databases">
        <authorList>
            <person name="Amaro Gonzalez C."/>
        </authorList>
    </citation>
    <scope>NUCLEOTIDE SEQUENCE</scope>
</reference>
<dbReference type="AlphaFoldDB" id="A0A0E9W3P0"/>
<organism evidence="3">
    <name type="scientific">Anguilla anguilla</name>
    <name type="common">European freshwater eel</name>
    <name type="synonym">Muraena anguilla</name>
    <dbReference type="NCBI Taxonomy" id="7936"/>
    <lineage>
        <taxon>Eukaryota</taxon>
        <taxon>Metazoa</taxon>
        <taxon>Chordata</taxon>
        <taxon>Craniata</taxon>
        <taxon>Vertebrata</taxon>
        <taxon>Euteleostomi</taxon>
        <taxon>Actinopterygii</taxon>
        <taxon>Neopterygii</taxon>
        <taxon>Teleostei</taxon>
        <taxon>Anguilliformes</taxon>
        <taxon>Anguillidae</taxon>
        <taxon>Anguilla</taxon>
    </lineage>
</organism>
<feature type="chain" id="PRO_5002434250" evidence="2">
    <location>
        <begin position="21"/>
        <end position="51"/>
    </location>
</feature>
<feature type="region of interest" description="Disordered" evidence="1">
    <location>
        <begin position="30"/>
        <end position="51"/>
    </location>
</feature>
<feature type="signal peptide" evidence="2">
    <location>
        <begin position="1"/>
        <end position="20"/>
    </location>
</feature>
<reference evidence="3" key="2">
    <citation type="journal article" date="2015" name="Fish Shellfish Immunol.">
        <title>Early steps in the European eel (Anguilla anguilla)-Vibrio vulnificus interaction in the gills: Role of the RtxA13 toxin.</title>
        <authorList>
            <person name="Callol A."/>
            <person name="Pajuelo D."/>
            <person name="Ebbesson L."/>
            <person name="Teles M."/>
            <person name="MacKenzie S."/>
            <person name="Amaro C."/>
        </authorList>
    </citation>
    <scope>NUCLEOTIDE SEQUENCE</scope>
</reference>
<keyword evidence="2" id="KW-0732">Signal</keyword>
<sequence length="51" mass="5293">MQFCSCCSLVSLFLCLRICCLDILRFSSLGLSSAGPPPPPGSSAPSTKTSL</sequence>
<name>A0A0E9W3P0_ANGAN</name>
<evidence type="ECO:0000256" key="2">
    <source>
        <dbReference type="SAM" id="SignalP"/>
    </source>
</evidence>
<evidence type="ECO:0000256" key="1">
    <source>
        <dbReference type="SAM" id="MobiDB-lite"/>
    </source>
</evidence>